<sequence>MYFISHCNLACSLMPSFIISSGHLPKAIPGSSVALGSYTVHDLVPKLSNLVVNMVVWSSFKGEKITLFFSDLLPYSTFFRFQIWHVMVENLISLGCFLFSSSLFAVPFFLAGFQISLISIQDLYS</sequence>
<keyword evidence="1" id="KW-1133">Transmembrane helix</keyword>
<gene>
    <name evidence="2" type="ORF">OCTVUL_1B030136</name>
</gene>
<evidence type="ECO:0000313" key="3">
    <source>
        <dbReference type="Proteomes" id="UP001162480"/>
    </source>
</evidence>
<feature type="transmembrane region" description="Helical" evidence="1">
    <location>
        <begin position="91"/>
        <end position="115"/>
    </location>
</feature>
<protein>
    <submittedName>
        <fullName evidence="2">Uncharacterized protein</fullName>
    </submittedName>
</protein>
<evidence type="ECO:0000256" key="1">
    <source>
        <dbReference type="SAM" id="Phobius"/>
    </source>
</evidence>
<dbReference type="Proteomes" id="UP001162480">
    <property type="component" value="Chromosome 27"/>
</dbReference>
<keyword evidence="1" id="KW-0812">Transmembrane</keyword>
<name>A0AA36FJT9_OCTVU</name>
<keyword evidence="1" id="KW-0472">Membrane</keyword>
<reference evidence="2" key="1">
    <citation type="submission" date="2023-08" db="EMBL/GenBank/DDBJ databases">
        <authorList>
            <person name="Alioto T."/>
            <person name="Alioto T."/>
            <person name="Gomez Garrido J."/>
        </authorList>
    </citation>
    <scope>NUCLEOTIDE SEQUENCE</scope>
</reference>
<evidence type="ECO:0000313" key="2">
    <source>
        <dbReference type="EMBL" id="CAI9741651.1"/>
    </source>
</evidence>
<dbReference type="EMBL" id="OX597840">
    <property type="protein sequence ID" value="CAI9741651.1"/>
    <property type="molecule type" value="Genomic_DNA"/>
</dbReference>
<keyword evidence="3" id="KW-1185">Reference proteome</keyword>
<organism evidence="2 3">
    <name type="scientific">Octopus vulgaris</name>
    <name type="common">Common octopus</name>
    <dbReference type="NCBI Taxonomy" id="6645"/>
    <lineage>
        <taxon>Eukaryota</taxon>
        <taxon>Metazoa</taxon>
        <taxon>Spiralia</taxon>
        <taxon>Lophotrochozoa</taxon>
        <taxon>Mollusca</taxon>
        <taxon>Cephalopoda</taxon>
        <taxon>Coleoidea</taxon>
        <taxon>Octopodiformes</taxon>
        <taxon>Octopoda</taxon>
        <taxon>Incirrata</taxon>
        <taxon>Octopodidae</taxon>
        <taxon>Octopus</taxon>
    </lineage>
</organism>
<accession>A0AA36FJT9</accession>
<proteinExistence type="predicted"/>
<dbReference type="AlphaFoldDB" id="A0AA36FJT9"/>